<dbReference type="InterPro" id="IPR012094">
    <property type="entry name" value="tRNA_Ile_lys_synt"/>
</dbReference>
<dbReference type="AlphaFoldDB" id="A0A382DIZ0"/>
<proteinExistence type="inferred from homology"/>
<sequence length="462" mass="51793">VLENCPTLLRPVSEPEFDRLICRFGLFEDKPLVAVGVSGGADSLCLLLLLDVWLRRRGGQAVALIVDHQLRPTAQEEIQRLVGWLANYGVEHHILTWRDDKPRKKSQAAAREARYELLTGWCRRVGVLHLALAHHRDDQAETFMMRRTRGSGSDGLAGMPVISEQNNVRVLRPLLSLPGARLRATLRSMHQCWIEDPSNDDPAYGRTHVRRELARFSGEEQQSVHLAAAASDYARIRRDADEVTALLLVRVVQPDPTGFCWVDSKALEDAPTEVGLRALNQILLSISGNKYGPRRESLLLLYEAFQNNKFKRGRTLGGCYIGRGGGRCFVCREPAAARQVLCLRPGQCSIWDNRFYVILGRLGLGGQGKFEVRRLGADGWRTAKQQGSDVNEQGLPLFARYCLPALWDLEGLVAVPHLGYLRDARCTRKRGHFDANFRPRRAVAGPPFEGVDVLVAMKRNVK</sequence>
<evidence type="ECO:0000256" key="4">
    <source>
        <dbReference type="ARBA" id="ARBA00022741"/>
    </source>
</evidence>
<keyword evidence="2" id="KW-0436">Ligase</keyword>
<gene>
    <name evidence="8" type="ORF">METZ01_LOCUS190447</name>
</gene>
<dbReference type="GO" id="GO:0005524">
    <property type="term" value="F:ATP binding"/>
    <property type="evidence" value="ECO:0007669"/>
    <property type="project" value="UniProtKB-KW"/>
</dbReference>
<dbReference type="EMBL" id="UINC01039303">
    <property type="protein sequence ID" value="SVB37593.1"/>
    <property type="molecule type" value="Genomic_DNA"/>
</dbReference>
<dbReference type="InterPro" id="IPR014729">
    <property type="entry name" value="Rossmann-like_a/b/a_fold"/>
</dbReference>
<evidence type="ECO:0000256" key="3">
    <source>
        <dbReference type="ARBA" id="ARBA00022694"/>
    </source>
</evidence>
<keyword evidence="4" id="KW-0547">Nucleotide-binding</keyword>
<comment type="catalytic activity">
    <reaction evidence="6">
        <text>cytidine(34) in tRNA(Ile2) + L-lysine + ATP = lysidine(34) in tRNA(Ile2) + AMP + diphosphate + H(+)</text>
        <dbReference type="Rhea" id="RHEA:43744"/>
        <dbReference type="Rhea" id="RHEA-COMP:10625"/>
        <dbReference type="Rhea" id="RHEA-COMP:10670"/>
        <dbReference type="ChEBI" id="CHEBI:15378"/>
        <dbReference type="ChEBI" id="CHEBI:30616"/>
        <dbReference type="ChEBI" id="CHEBI:32551"/>
        <dbReference type="ChEBI" id="CHEBI:33019"/>
        <dbReference type="ChEBI" id="CHEBI:82748"/>
        <dbReference type="ChEBI" id="CHEBI:83665"/>
        <dbReference type="ChEBI" id="CHEBI:456215"/>
        <dbReference type="EC" id="6.3.4.19"/>
    </reaction>
</comment>
<feature type="non-terminal residue" evidence="8">
    <location>
        <position position="1"/>
    </location>
</feature>
<dbReference type="InterPro" id="IPR011063">
    <property type="entry name" value="TilS/TtcA_N"/>
</dbReference>
<evidence type="ECO:0000256" key="6">
    <source>
        <dbReference type="ARBA" id="ARBA00048539"/>
    </source>
</evidence>
<keyword evidence="3" id="KW-0819">tRNA processing</keyword>
<dbReference type="EC" id="6.3.4.19" evidence="1"/>
<dbReference type="PANTHER" id="PTHR43033:SF5">
    <property type="entry name" value="TRNA(ILE)-LYSIDINE SYNTHETASE"/>
    <property type="match status" value="1"/>
</dbReference>
<evidence type="ECO:0000313" key="8">
    <source>
        <dbReference type="EMBL" id="SVB37593.1"/>
    </source>
</evidence>
<dbReference type="CDD" id="cd01992">
    <property type="entry name" value="TilS_N"/>
    <property type="match status" value="1"/>
</dbReference>
<dbReference type="GO" id="GO:0032267">
    <property type="term" value="F:tRNA(Ile)-lysidine synthase activity"/>
    <property type="evidence" value="ECO:0007669"/>
    <property type="project" value="UniProtKB-EC"/>
</dbReference>
<evidence type="ECO:0000256" key="5">
    <source>
        <dbReference type="ARBA" id="ARBA00022840"/>
    </source>
</evidence>
<evidence type="ECO:0000259" key="7">
    <source>
        <dbReference type="Pfam" id="PF01171"/>
    </source>
</evidence>
<dbReference type="PANTHER" id="PTHR43033">
    <property type="entry name" value="TRNA(ILE)-LYSIDINE SYNTHASE-RELATED"/>
    <property type="match status" value="1"/>
</dbReference>
<reference evidence="8" key="1">
    <citation type="submission" date="2018-05" db="EMBL/GenBank/DDBJ databases">
        <authorList>
            <person name="Lanie J.A."/>
            <person name="Ng W.-L."/>
            <person name="Kazmierczak K.M."/>
            <person name="Andrzejewski T.M."/>
            <person name="Davidsen T.M."/>
            <person name="Wayne K.J."/>
            <person name="Tettelin H."/>
            <person name="Glass J.I."/>
            <person name="Rusch D."/>
            <person name="Podicherti R."/>
            <person name="Tsui H.-C.T."/>
            <person name="Winkler M.E."/>
        </authorList>
    </citation>
    <scope>NUCLEOTIDE SEQUENCE</scope>
</reference>
<dbReference type="SUPFAM" id="SSF52402">
    <property type="entry name" value="Adenine nucleotide alpha hydrolases-like"/>
    <property type="match status" value="1"/>
</dbReference>
<dbReference type="NCBIfam" id="TIGR02432">
    <property type="entry name" value="lysidine_TilS_N"/>
    <property type="match status" value="1"/>
</dbReference>
<keyword evidence="5" id="KW-0067">ATP-binding</keyword>
<accession>A0A382DIZ0</accession>
<dbReference type="Gene3D" id="3.40.50.620">
    <property type="entry name" value="HUPs"/>
    <property type="match status" value="1"/>
</dbReference>
<dbReference type="GO" id="GO:0008033">
    <property type="term" value="P:tRNA processing"/>
    <property type="evidence" value="ECO:0007669"/>
    <property type="project" value="UniProtKB-KW"/>
</dbReference>
<dbReference type="HAMAP" id="MF_01161">
    <property type="entry name" value="tRNA_Ile_lys_synt"/>
    <property type="match status" value="1"/>
</dbReference>
<dbReference type="Pfam" id="PF01171">
    <property type="entry name" value="ATP_bind_3"/>
    <property type="match status" value="1"/>
</dbReference>
<evidence type="ECO:0000256" key="2">
    <source>
        <dbReference type="ARBA" id="ARBA00022598"/>
    </source>
</evidence>
<name>A0A382DIZ0_9ZZZZ</name>
<protein>
    <recommendedName>
        <fullName evidence="1">tRNA(Ile)-lysidine synthetase</fullName>
        <ecNumber evidence="1">6.3.4.19</ecNumber>
    </recommendedName>
</protein>
<feature type="domain" description="tRNA(Ile)-lysidine/2-thiocytidine synthase N-terminal" evidence="7">
    <location>
        <begin position="33"/>
        <end position="212"/>
    </location>
</feature>
<evidence type="ECO:0000256" key="1">
    <source>
        <dbReference type="ARBA" id="ARBA00013267"/>
    </source>
</evidence>
<organism evidence="8">
    <name type="scientific">marine metagenome</name>
    <dbReference type="NCBI Taxonomy" id="408172"/>
    <lineage>
        <taxon>unclassified sequences</taxon>
        <taxon>metagenomes</taxon>
        <taxon>ecological metagenomes</taxon>
    </lineage>
</organism>
<dbReference type="InterPro" id="IPR012795">
    <property type="entry name" value="tRNA_Ile_lys_synt_N"/>
</dbReference>